<keyword evidence="12" id="KW-1185">Reference proteome</keyword>
<dbReference type="InterPro" id="IPR025770">
    <property type="entry name" value="PPMT_MeTrfase"/>
</dbReference>
<accession>A0A367XVF4</accession>
<dbReference type="AlphaFoldDB" id="A0A367XVF4"/>
<reference evidence="11 12" key="1">
    <citation type="submission" date="2018-06" db="EMBL/GenBank/DDBJ databases">
        <title>Whole genome sequencing of Candida tropicalis (genome annotated by CSBL at Korea University).</title>
        <authorList>
            <person name="Ahn J."/>
        </authorList>
    </citation>
    <scope>NUCLEOTIDE SEQUENCE [LARGE SCALE GENOMIC DNA]</scope>
    <source>
        <strain evidence="11 12">ATCC 20962</strain>
    </source>
</reference>
<organism evidence="11 12">
    <name type="scientific">Candida viswanathii</name>
    <dbReference type="NCBI Taxonomy" id="5486"/>
    <lineage>
        <taxon>Eukaryota</taxon>
        <taxon>Fungi</taxon>
        <taxon>Dikarya</taxon>
        <taxon>Ascomycota</taxon>
        <taxon>Saccharomycotina</taxon>
        <taxon>Pichiomycetes</taxon>
        <taxon>Debaryomycetaceae</taxon>
        <taxon>Candida/Lodderomyces clade</taxon>
        <taxon>Candida</taxon>
    </lineage>
</organism>
<dbReference type="GO" id="GO:0032259">
    <property type="term" value="P:methylation"/>
    <property type="evidence" value="ECO:0007669"/>
    <property type="project" value="UniProtKB-KW"/>
</dbReference>
<evidence type="ECO:0000256" key="4">
    <source>
        <dbReference type="ARBA" id="ARBA00022603"/>
    </source>
</evidence>
<comment type="catalytic activity">
    <reaction evidence="10">
        <text>[protein]-C-terminal S-[(2E,6E)-farnesyl]-L-cysteine + S-adenosyl-L-methionine = [protein]-C-terminal S-[(2E,6E)-farnesyl]-L-cysteine methyl ester + S-adenosyl-L-homocysteine</text>
        <dbReference type="Rhea" id="RHEA:21672"/>
        <dbReference type="Rhea" id="RHEA-COMP:12125"/>
        <dbReference type="Rhea" id="RHEA-COMP:12126"/>
        <dbReference type="ChEBI" id="CHEBI:57856"/>
        <dbReference type="ChEBI" id="CHEBI:59789"/>
        <dbReference type="ChEBI" id="CHEBI:90510"/>
        <dbReference type="ChEBI" id="CHEBI:90511"/>
        <dbReference type="EC" id="2.1.1.100"/>
    </reaction>
</comment>
<evidence type="ECO:0000313" key="11">
    <source>
        <dbReference type="EMBL" id="RCK57603.1"/>
    </source>
</evidence>
<proteinExistence type="inferred from homology"/>
<evidence type="ECO:0000256" key="9">
    <source>
        <dbReference type="ARBA" id="ARBA00023136"/>
    </source>
</evidence>
<keyword evidence="10" id="KW-0256">Endoplasmic reticulum</keyword>
<keyword evidence="5" id="KW-0808">Transferase</keyword>
<dbReference type="EC" id="2.1.1.100" evidence="3 10"/>
<dbReference type="Proteomes" id="UP000253472">
    <property type="component" value="Unassembled WGS sequence"/>
</dbReference>
<dbReference type="EMBL" id="QLNQ01000028">
    <property type="protein sequence ID" value="RCK57603.1"/>
    <property type="molecule type" value="Genomic_DNA"/>
</dbReference>
<comment type="subcellular location">
    <subcellularLocation>
        <location evidence="10">Endoplasmic reticulum membrane</location>
        <topology evidence="10">Multi-pass membrane protein</topology>
    </subcellularLocation>
    <subcellularLocation>
        <location evidence="1">Membrane</location>
        <topology evidence="1">Multi-pass membrane protein</topology>
    </subcellularLocation>
</comment>
<comment type="caution">
    <text evidence="11">The sequence shown here is derived from an EMBL/GenBank/DDBJ whole genome shotgun (WGS) entry which is preliminary data.</text>
</comment>
<evidence type="ECO:0000256" key="10">
    <source>
        <dbReference type="RuleBase" id="RU362022"/>
    </source>
</evidence>
<evidence type="ECO:0000256" key="7">
    <source>
        <dbReference type="ARBA" id="ARBA00022692"/>
    </source>
</evidence>
<comment type="caution">
    <text evidence="10">Lacks conserved residue(s) required for the propagation of feature annotation.</text>
</comment>
<dbReference type="PROSITE" id="PS51564">
    <property type="entry name" value="SAM_ICMT"/>
    <property type="match status" value="1"/>
</dbReference>
<comment type="similarity">
    <text evidence="2 10">Belongs to the class VI-like SAM-binding methyltransferase superfamily. Isoprenylcysteine carboxyl methyltransferase family.</text>
</comment>
<dbReference type="GO" id="GO:0004671">
    <property type="term" value="F:protein C-terminal S-isoprenylcysteine carboxyl O-methyltransferase activity"/>
    <property type="evidence" value="ECO:0007669"/>
    <property type="project" value="UniProtKB-EC"/>
</dbReference>
<protein>
    <recommendedName>
        <fullName evidence="3 10">Protein-S-isoprenylcysteine O-methyltransferase</fullName>
        <ecNumber evidence="3 10">2.1.1.100</ecNumber>
    </recommendedName>
</protein>
<gene>
    <name evidence="11" type="primary">ICMT_0</name>
    <name evidence="11" type="ORF">Cantr_06944</name>
</gene>
<feature type="transmembrane region" description="Helical" evidence="10">
    <location>
        <begin position="141"/>
        <end position="168"/>
    </location>
</feature>
<dbReference type="STRING" id="5486.A0A367XVF4"/>
<evidence type="ECO:0000256" key="6">
    <source>
        <dbReference type="ARBA" id="ARBA00022691"/>
    </source>
</evidence>
<keyword evidence="7 10" id="KW-0812">Transmembrane</keyword>
<name>A0A367XVF4_9ASCO</name>
<evidence type="ECO:0000256" key="5">
    <source>
        <dbReference type="ARBA" id="ARBA00022679"/>
    </source>
</evidence>
<evidence type="ECO:0000256" key="3">
    <source>
        <dbReference type="ARBA" id="ARBA00012151"/>
    </source>
</evidence>
<keyword evidence="6 10" id="KW-0949">S-adenosyl-L-methionine</keyword>
<feature type="transmembrane region" description="Helical" evidence="10">
    <location>
        <begin position="12"/>
        <end position="28"/>
    </location>
</feature>
<sequence length="205" mass="24807">MHDLLIITSSKYFPLLVYFLFLQIYFIAEYANTYTYQRTSVTSRSFLIYGNRGNWEFWVMQVLTVWEYLSVRFMMRYIPWLSLRWLRGPGLVVSVAGLVVRHLAMKTCGASFSHYLAHTKQPHHRLVTHGVYRHVRHPSYFGFWLFSIGIQLWLSNYINLVIISYILYRFFDIRIGHEERLLLQFYGAEYQQYQQHTYRFLPFIN</sequence>
<keyword evidence="9 10" id="KW-0472">Membrane</keyword>
<dbReference type="OrthoDB" id="422086at2759"/>
<keyword evidence="8 10" id="KW-1133">Transmembrane helix</keyword>
<dbReference type="Gene3D" id="1.20.120.1630">
    <property type="match status" value="1"/>
</dbReference>
<dbReference type="Pfam" id="PF04140">
    <property type="entry name" value="ICMT"/>
    <property type="match status" value="1"/>
</dbReference>
<feature type="transmembrane region" description="Helical" evidence="10">
    <location>
        <begin position="85"/>
        <end position="104"/>
    </location>
</feature>
<evidence type="ECO:0000256" key="8">
    <source>
        <dbReference type="ARBA" id="ARBA00022989"/>
    </source>
</evidence>
<dbReference type="InterPro" id="IPR007269">
    <property type="entry name" value="ICMT_MeTrfase"/>
</dbReference>
<dbReference type="GO" id="GO:0005789">
    <property type="term" value="C:endoplasmic reticulum membrane"/>
    <property type="evidence" value="ECO:0007669"/>
    <property type="project" value="UniProtKB-SubCell"/>
</dbReference>
<dbReference type="PANTHER" id="PTHR12714:SF9">
    <property type="entry name" value="PROTEIN-S-ISOPRENYLCYSTEINE O-METHYLTRANSFERASE"/>
    <property type="match status" value="1"/>
</dbReference>
<keyword evidence="4 10" id="KW-0489">Methyltransferase</keyword>
<evidence type="ECO:0000256" key="2">
    <source>
        <dbReference type="ARBA" id="ARBA00009140"/>
    </source>
</evidence>
<dbReference type="PANTHER" id="PTHR12714">
    <property type="entry name" value="PROTEIN-S ISOPRENYLCYSTEINE O-METHYLTRANSFERASE"/>
    <property type="match status" value="1"/>
</dbReference>
<evidence type="ECO:0000313" key="12">
    <source>
        <dbReference type="Proteomes" id="UP000253472"/>
    </source>
</evidence>
<evidence type="ECO:0000256" key="1">
    <source>
        <dbReference type="ARBA" id="ARBA00004141"/>
    </source>
</evidence>